<accession>A0A9P0EKN5</accession>
<evidence type="ECO:0000313" key="2">
    <source>
        <dbReference type="EMBL" id="CAH0054891.1"/>
    </source>
</evidence>
<dbReference type="PANTHER" id="PTHR33112:SF10">
    <property type="entry name" value="TOL"/>
    <property type="match status" value="1"/>
</dbReference>
<gene>
    <name evidence="2" type="ORF">CSOL1703_00016451</name>
</gene>
<dbReference type="EMBL" id="CABFOC020000052">
    <property type="protein sequence ID" value="CAH0054891.1"/>
    <property type="molecule type" value="Genomic_DNA"/>
</dbReference>
<reference evidence="2 3" key="2">
    <citation type="submission" date="2021-10" db="EMBL/GenBank/DDBJ databases">
        <authorList>
            <person name="Piombo E."/>
        </authorList>
    </citation>
    <scope>NUCLEOTIDE SEQUENCE [LARGE SCALE GENOMIC DNA]</scope>
</reference>
<name>A0A9P0EKN5_9HYPO</name>
<evidence type="ECO:0000259" key="1">
    <source>
        <dbReference type="Pfam" id="PF06985"/>
    </source>
</evidence>
<feature type="domain" description="Heterokaryon incompatibility" evidence="1">
    <location>
        <begin position="204"/>
        <end position="355"/>
    </location>
</feature>
<organism evidence="2 3">
    <name type="scientific">Clonostachys solani</name>
    <dbReference type="NCBI Taxonomy" id="160281"/>
    <lineage>
        <taxon>Eukaryota</taxon>
        <taxon>Fungi</taxon>
        <taxon>Dikarya</taxon>
        <taxon>Ascomycota</taxon>
        <taxon>Pezizomycotina</taxon>
        <taxon>Sordariomycetes</taxon>
        <taxon>Hypocreomycetidae</taxon>
        <taxon>Hypocreales</taxon>
        <taxon>Bionectriaceae</taxon>
        <taxon>Clonostachys</taxon>
    </lineage>
</organism>
<dbReference type="OrthoDB" id="47007at2759"/>
<sequence length="660" mass="74447">MDRIVCSEAHLCTNCLAFIKAISSRFRSFTTTELSRYEGPGLWPPSITCWLCKMLNSADAAEFRMTSWWQEKFKNDSIIIRYFYTHRDAIDAYSDLGHLSGVSIYADRGHYGLVIGFAIWCDDDTLEIVQDPPLPSDNCPEAFALVTKWLRGCCFHHQQCLKTRSGLVVDEIHGPTLPTRVLDISKWDEGIVSLIESNGLKGNFCALSYCWGKGAHGMVTTRETIADHCAGIKIDLLPQTFKDAIQLTSEIGINYLWIDSLCIVQDDDEDWGKEAGDMANVYQHAFLVIAADGASHSNGGCFVQRDVYPSAVKLPFYNASGQICSSFWLSMEMKQGLDKIPAYGSLQQRGWALQETYLARRSIHFMPGGMSWECQCMSSDGRRWTSQDTDREDWNVILENYSRCKLTYQKDRLPAIQGLASVMEKRKGVAYHMGILDVDIEKQLLWVLKEVALPPDTLDGVPSWSWASQGGPKSFVTNIFFGGELSSETAMNLVVEANGGIRFTGNLGKCDIREHHLTFVDMDEEIMDDEDREIFEEEDGEVFEDDHKPYKSLLDWLLYHLLSRYDLQTMHGQNPTSQPIGFAAPDELYSGSCSIAFLCETEWGAINALANRYIIQLHWVLLLTPTSEHENAFRRVGVGAVWRDPEHDATGTQKVTIDLV</sequence>
<evidence type="ECO:0000313" key="3">
    <source>
        <dbReference type="Proteomes" id="UP000775872"/>
    </source>
</evidence>
<dbReference type="Pfam" id="PF06985">
    <property type="entry name" value="HET"/>
    <property type="match status" value="1"/>
</dbReference>
<keyword evidence="3" id="KW-1185">Reference proteome</keyword>
<comment type="caution">
    <text evidence="2">The sequence shown here is derived from an EMBL/GenBank/DDBJ whole genome shotgun (WGS) entry which is preliminary data.</text>
</comment>
<dbReference type="AlphaFoldDB" id="A0A9P0EKN5"/>
<dbReference type="InterPro" id="IPR010730">
    <property type="entry name" value="HET"/>
</dbReference>
<dbReference type="Proteomes" id="UP000775872">
    <property type="component" value="Unassembled WGS sequence"/>
</dbReference>
<reference evidence="3" key="1">
    <citation type="submission" date="2019-06" db="EMBL/GenBank/DDBJ databases">
        <authorList>
            <person name="Broberg M."/>
        </authorList>
    </citation>
    <scope>NUCLEOTIDE SEQUENCE [LARGE SCALE GENOMIC DNA]</scope>
</reference>
<dbReference type="PANTHER" id="PTHR33112">
    <property type="entry name" value="DOMAIN PROTEIN, PUTATIVE-RELATED"/>
    <property type="match status" value="1"/>
</dbReference>
<proteinExistence type="predicted"/>
<protein>
    <recommendedName>
        <fullName evidence="1">Heterokaryon incompatibility domain-containing protein</fullName>
    </recommendedName>
</protein>